<name>A0A8D9DWT4_9HEMI</name>
<protein>
    <submittedName>
        <fullName evidence="1">Uncharacterized protein</fullName>
    </submittedName>
</protein>
<dbReference type="EMBL" id="HBUF01557533">
    <property type="protein sequence ID" value="CAG6760767.1"/>
    <property type="molecule type" value="Transcribed_RNA"/>
</dbReference>
<reference evidence="1" key="1">
    <citation type="submission" date="2021-05" db="EMBL/GenBank/DDBJ databases">
        <authorList>
            <person name="Alioto T."/>
            <person name="Alioto T."/>
            <person name="Gomez Garrido J."/>
        </authorList>
    </citation>
    <scope>NUCLEOTIDE SEQUENCE</scope>
</reference>
<sequence length="101" mass="11623">MFPSCLDTLCSYHFHWSVWRPEFSHPLAVGDTGYFCQSVCRVQSTHLRPLSSQFQIPDEAIHVLVHLIQYDHQGFVHVTWSESEGLQGRCAVQSTRHRTPA</sequence>
<accession>A0A8D9DWT4</accession>
<dbReference type="AlphaFoldDB" id="A0A8D9DWT4"/>
<organism evidence="1">
    <name type="scientific">Cacopsylla melanoneura</name>
    <dbReference type="NCBI Taxonomy" id="428564"/>
    <lineage>
        <taxon>Eukaryota</taxon>
        <taxon>Metazoa</taxon>
        <taxon>Ecdysozoa</taxon>
        <taxon>Arthropoda</taxon>
        <taxon>Hexapoda</taxon>
        <taxon>Insecta</taxon>
        <taxon>Pterygota</taxon>
        <taxon>Neoptera</taxon>
        <taxon>Paraneoptera</taxon>
        <taxon>Hemiptera</taxon>
        <taxon>Sternorrhyncha</taxon>
        <taxon>Psylloidea</taxon>
        <taxon>Psyllidae</taxon>
        <taxon>Psyllinae</taxon>
        <taxon>Cacopsylla</taxon>
    </lineage>
</organism>
<dbReference type="EMBL" id="HBUF01386001">
    <property type="protein sequence ID" value="CAG6732206.1"/>
    <property type="molecule type" value="Transcribed_RNA"/>
</dbReference>
<dbReference type="EMBL" id="HBUF01557532">
    <property type="protein sequence ID" value="CAG6760765.1"/>
    <property type="molecule type" value="Transcribed_RNA"/>
</dbReference>
<proteinExistence type="predicted"/>
<dbReference type="EMBL" id="HBUF01386002">
    <property type="protein sequence ID" value="CAG6732208.1"/>
    <property type="molecule type" value="Transcribed_RNA"/>
</dbReference>
<dbReference type="EMBL" id="HBUF01557534">
    <property type="protein sequence ID" value="CAG6760769.1"/>
    <property type="molecule type" value="Transcribed_RNA"/>
</dbReference>
<evidence type="ECO:0000313" key="1">
    <source>
        <dbReference type="EMBL" id="CAG6732206.1"/>
    </source>
</evidence>